<keyword evidence="2" id="KW-0548">Nucleotidyltransferase</keyword>
<dbReference type="EC" id="2.7.7.49" evidence="2"/>
<dbReference type="Gene3D" id="3.30.420.10">
    <property type="entry name" value="Ribonuclease H-like superfamily/Ribonuclease H"/>
    <property type="match status" value="1"/>
</dbReference>
<dbReference type="STRING" id="74649.A0A2P6QQV1"/>
<dbReference type="InterPro" id="IPR039537">
    <property type="entry name" value="Retrotran_Ty1/copia-like"/>
</dbReference>
<dbReference type="PROSITE" id="PS50994">
    <property type="entry name" value="INTEGRASE"/>
    <property type="match status" value="1"/>
</dbReference>
<dbReference type="Gramene" id="PRQ36553">
    <property type="protein sequence ID" value="PRQ36553"/>
    <property type="gene ID" value="RchiOBHm_Chr4g0392871"/>
</dbReference>
<dbReference type="Proteomes" id="UP000238479">
    <property type="component" value="Chromosome 4"/>
</dbReference>
<dbReference type="Pfam" id="PF00665">
    <property type="entry name" value="rve"/>
    <property type="match status" value="1"/>
</dbReference>
<evidence type="ECO:0000313" key="3">
    <source>
        <dbReference type="Proteomes" id="UP000238479"/>
    </source>
</evidence>
<evidence type="ECO:0000259" key="1">
    <source>
        <dbReference type="PROSITE" id="PS50994"/>
    </source>
</evidence>
<organism evidence="2 3">
    <name type="scientific">Rosa chinensis</name>
    <name type="common">China rose</name>
    <dbReference type="NCBI Taxonomy" id="74649"/>
    <lineage>
        <taxon>Eukaryota</taxon>
        <taxon>Viridiplantae</taxon>
        <taxon>Streptophyta</taxon>
        <taxon>Embryophyta</taxon>
        <taxon>Tracheophyta</taxon>
        <taxon>Spermatophyta</taxon>
        <taxon>Magnoliopsida</taxon>
        <taxon>eudicotyledons</taxon>
        <taxon>Gunneridae</taxon>
        <taxon>Pentapetalae</taxon>
        <taxon>rosids</taxon>
        <taxon>fabids</taxon>
        <taxon>Rosales</taxon>
        <taxon>Rosaceae</taxon>
        <taxon>Rosoideae</taxon>
        <taxon>Rosoideae incertae sedis</taxon>
        <taxon>Rosa</taxon>
    </lineage>
</organism>
<accession>A0A2P6QQV1</accession>
<sequence>MWDTDSYRLWHDRLGHPGRDMMIRILKNSHGHPFFRVKNKMGEKSATLKGVGPRIAQMQPLHSEVPKALPPSHYASLTISKAHHSFCKACSLAKTGSRPSYAKDTKQNIPFLQRIQGDICGPIHPECGPFKYFMVLVDASTRWSHVVLLSTRNTAFAKLLAQIIRLRAHHPDHPIKSIRLDNAGEFTSKAFDDYCMSIGIDVEHPVPHVHTQNGLAEATIKRLQMVARALVMRTNLPISAWGYAILHAALLIRFRPTASQPFSAYQLVTGYEPDISHLRIFGCAVYVPIAPPQRTKMGPQRRLSIYVGYESPTIIRYLEPLTGDLFTARFADCHFDETVFPSLGGDRKKDFPRE</sequence>
<comment type="caution">
    <text evidence="2">The sequence shown here is derived from an EMBL/GenBank/DDBJ whole genome shotgun (WGS) entry which is preliminary data.</text>
</comment>
<name>A0A2P6QQV1_ROSCH</name>
<keyword evidence="2" id="KW-0695">RNA-directed DNA polymerase</keyword>
<dbReference type="InterPro" id="IPR012337">
    <property type="entry name" value="RNaseH-like_sf"/>
</dbReference>
<gene>
    <name evidence="2" type="ORF">RchiOBHm_Chr4g0392871</name>
</gene>
<dbReference type="GO" id="GO:0003964">
    <property type="term" value="F:RNA-directed DNA polymerase activity"/>
    <property type="evidence" value="ECO:0007669"/>
    <property type="project" value="UniProtKB-KW"/>
</dbReference>
<evidence type="ECO:0000313" key="2">
    <source>
        <dbReference type="EMBL" id="PRQ36553.1"/>
    </source>
</evidence>
<dbReference type="InterPro" id="IPR001584">
    <property type="entry name" value="Integrase_cat-core"/>
</dbReference>
<dbReference type="EMBL" id="PDCK01000042">
    <property type="protein sequence ID" value="PRQ36553.1"/>
    <property type="molecule type" value="Genomic_DNA"/>
</dbReference>
<dbReference type="GO" id="GO:0015074">
    <property type="term" value="P:DNA integration"/>
    <property type="evidence" value="ECO:0007669"/>
    <property type="project" value="InterPro"/>
</dbReference>
<dbReference type="SUPFAM" id="SSF53098">
    <property type="entry name" value="Ribonuclease H-like"/>
    <property type="match status" value="1"/>
</dbReference>
<dbReference type="GO" id="GO:0003676">
    <property type="term" value="F:nucleic acid binding"/>
    <property type="evidence" value="ECO:0007669"/>
    <property type="project" value="InterPro"/>
</dbReference>
<feature type="domain" description="Integrase catalytic" evidence="1">
    <location>
        <begin position="106"/>
        <end position="281"/>
    </location>
</feature>
<reference evidence="2 3" key="1">
    <citation type="journal article" date="2018" name="Nat. Genet.">
        <title>The Rosa genome provides new insights in the design of modern roses.</title>
        <authorList>
            <person name="Bendahmane M."/>
        </authorList>
    </citation>
    <scope>NUCLEOTIDE SEQUENCE [LARGE SCALE GENOMIC DNA]</scope>
    <source>
        <strain evidence="3">cv. Old Blush</strain>
    </source>
</reference>
<dbReference type="AlphaFoldDB" id="A0A2P6QQV1"/>
<dbReference type="InterPro" id="IPR036397">
    <property type="entry name" value="RNaseH_sf"/>
</dbReference>
<dbReference type="PANTHER" id="PTHR42648:SF25">
    <property type="entry name" value="RNA-DIRECTED DNA POLYMERASE"/>
    <property type="match status" value="1"/>
</dbReference>
<keyword evidence="3" id="KW-1185">Reference proteome</keyword>
<dbReference type="OMA" id="DEYCASM"/>
<dbReference type="PANTHER" id="PTHR42648">
    <property type="entry name" value="TRANSPOSASE, PUTATIVE-RELATED"/>
    <property type="match status" value="1"/>
</dbReference>
<keyword evidence="2" id="KW-0808">Transferase</keyword>
<protein>
    <submittedName>
        <fullName evidence="2">Putative RNA-directed DNA polymerase</fullName>
        <ecNumber evidence="2">2.7.7.49</ecNumber>
    </submittedName>
</protein>
<proteinExistence type="predicted"/>